<proteinExistence type="predicted"/>
<accession>A0A8J5IP60</accession>
<dbReference type="EMBL" id="JAENGY010000798">
    <property type="protein sequence ID" value="KAG6956464.1"/>
    <property type="molecule type" value="Genomic_DNA"/>
</dbReference>
<evidence type="ECO:0000313" key="3">
    <source>
        <dbReference type="Proteomes" id="UP000709295"/>
    </source>
</evidence>
<feature type="compositionally biased region" description="Polar residues" evidence="1">
    <location>
        <begin position="108"/>
        <end position="117"/>
    </location>
</feature>
<feature type="compositionally biased region" description="Acidic residues" evidence="1">
    <location>
        <begin position="61"/>
        <end position="72"/>
    </location>
</feature>
<feature type="region of interest" description="Disordered" evidence="1">
    <location>
        <begin position="58"/>
        <end position="123"/>
    </location>
</feature>
<comment type="caution">
    <text evidence="2">The sequence shown here is derived from an EMBL/GenBank/DDBJ whole genome shotgun (WGS) entry which is preliminary data.</text>
</comment>
<dbReference type="Proteomes" id="UP000709295">
    <property type="component" value="Unassembled WGS sequence"/>
</dbReference>
<sequence>MAKPGPRKPARSSQATGRRLRERKPVDYIRSVQEFTRDPTSNEDYIDDSFATAEDVANEAADMESLEEEANDDGITKSGNDNATAAMGDKDATTGEKDMAIEPDATSRDATTLTTGAVNGDEDTFDGVDYIREFVHAAQTDAEQERTKWKDRPESLRGDSVPGEAAGDNEDGLPSKSTRTDLTSNVSSATAIKQQRARRCTKLFDAREQIIKTC</sequence>
<reference evidence="2" key="1">
    <citation type="submission" date="2021-01" db="EMBL/GenBank/DDBJ databases">
        <title>Phytophthora aleatoria, a newly-described species from Pinus radiata is distinct from Phytophthora cactorum isolates based on comparative genomics.</title>
        <authorList>
            <person name="Mcdougal R."/>
            <person name="Panda P."/>
            <person name="Williams N."/>
            <person name="Studholme D.J."/>
        </authorList>
    </citation>
    <scope>NUCLEOTIDE SEQUENCE</scope>
    <source>
        <strain evidence="2">NZFS 4037</strain>
    </source>
</reference>
<dbReference type="AlphaFoldDB" id="A0A8J5IP60"/>
<feature type="region of interest" description="Disordered" evidence="1">
    <location>
        <begin position="1"/>
        <end position="27"/>
    </location>
</feature>
<organism evidence="2 3">
    <name type="scientific">Phytophthora aleatoria</name>
    <dbReference type="NCBI Taxonomy" id="2496075"/>
    <lineage>
        <taxon>Eukaryota</taxon>
        <taxon>Sar</taxon>
        <taxon>Stramenopiles</taxon>
        <taxon>Oomycota</taxon>
        <taxon>Peronosporomycetes</taxon>
        <taxon>Peronosporales</taxon>
        <taxon>Peronosporaceae</taxon>
        <taxon>Phytophthora</taxon>
    </lineage>
</organism>
<gene>
    <name evidence="2" type="ORF">JG688_00011412</name>
</gene>
<protein>
    <submittedName>
        <fullName evidence="2">Uncharacterized protein</fullName>
    </submittedName>
</protein>
<keyword evidence="3" id="KW-1185">Reference proteome</keyword>
<name>A0A8J5IP60_9STRA</name>
<feature type="compositionally biased region" description="Basic and acidic residues" evidence="1">
    <location>
        <begin position="88"/>
        <end position="100"/>
    </location>
</feature>
<evidence type="ECO:0000256" key="1">
    <source>
        <dbReference type="SAM" id="MobiDB-lite"/>
    </source>
</evidence>
<feature type="compositionally biased region" description="Basic residues" evidence="1">
    <location>
        <begin position="1"/>
        <end position="10"/>
    </location>
</feature>
<feature type="compositionally biased region" description="Polar residues" evidence="1">
    <location>
        <begin position="175"/>
        <end position="191"/>
    </location>
</feature>
<feature type="region of interest" description="Disordered" evidence="1">
    <location>
        <begin position="137"/>
        <end position="191"/>
    </location>
</feature>
<feature type="compositionally biased region" description="Basic and acidic residues" evidence="1">
    <location>
        <begin position="143"/>
        <end position="157"/>
    </location>
</feature>
<evidence type="ECO:0000313" key="2">
    <source>
        <dbReference type="EMBL" id="KAG6956464.1"/>
    </source>
</evidence>